<dbReference type="AlphaFoldDB" id="A0AAD5KD39"/>
<feature type="compositionally biased region" description="Polar residues" evidence="1">
    <location>
        <begin position="413"/>
        <end position="422"/>
    </location>
</feature>
<keyword evidence="2" id="KW-0812">Transmembrane</keyword>
<reference evidence="3" key="2">
    <citation type="submission" date="2023-02" db="EMBL/GenBank/DDBJ databases">
        <authorList>
            <consortium name="DOE Joint Genome Institute"/>
            <person name="Mondo S.J."/>
            <person name="Chang Y."/>
            <person name="Wang Y."/>
            <person name="Ahrendt S."/>
            <person name="Andreopoulos W."/>
            <person name="Barry K."/>
            <person name="Beard J."/>
            <person name="Benny G.L."/>
            <person name="Blankenship S."/>
            <person name="Bonito G."/>
            <person name="Cuomo C."/>
            <person name="Desiro A."/>
            <person name="Gervers K.A."/>
            <person name="Hundley H."/>
            <person name="Kuo A."/>
            <person name="LaButti K."/>
            <person name="Lang B.F."/>
            <person name="Lipzen A."/>
            <person name="O'Donnell K."/>
            <person name="Pangilinan J."/>
            <person name="Reynolds N."/>
            <person name="Sandor L."/>
            <person name="Smith M.W."/>
            <person name="Tsang A."/>
            <person name="Grigoriev I.V."/>
            <person name="Stajich J.E."/>
            <person name="Spatafora J.W."/>
        </authorList>
    </citation>
    <scope>NUCLEOTIDE SEQUENCE</scope>
    <source>
        <strain evidence="3">RSA 2281</strain>
    </source>
</reference>
<keyword evidence="2" id="KW-1133">Transmembrane helix</keyword>
<feature type="region of interest" description="Disordered" evidence="1">
    <location>
        <begin position="381"/>
        <end position="422"/>
    </location>
</feature>
<comment type="caution">
    <text evidence="3">The sequence shown here is derived from an EMBL/GenBank/DDBJ whole genome shotgun (WGS) entry which is preliminary data.</text>
</comment>
<feature type="transmembrane region" description="Helical" evidence="2">
    <location>
        <begin position="44"/>
        <end position="67"/>
    </location>
</feature>
<dbReference type="EMBL" id="JAIXMP010000001">
    <property type="protein sequence ID" value="KAI9279011.1"/>
    <property type="molecule type" value="Genomic_DNA"/>
</dbReference>
<feature type="transmembrane region" description="Helical" evidence="2">
    <location>
        <begin position="162"/>
        <end position="185"/>
    </location>
</feature>
<gene>
    <name evidence="3" type="ORF">BDA99DRAFT_21352</name>
</gene>
<evidence type="ECO:0000313" key="4">
    <source>
        <dbReference type="Proteomes" id="UP001209540"/>
    </source>
</evidence>
<organism evidence="3 4">
    <name type="scientific">Phascolomyces articulosus</name>
    <dbReference type="NCBI Taxonomy" id="60185"/>
    <lineage>
        <taxon>Eukaryota</taxon>
        <taxon>Fungi</taxon>
        <taxon>Fungi incertae sedis</taxon>
        <taxon>Mucoromycota</taxon>
        <taxon>Mucoromycotina</taxon>
        <taxon>Mucoromycetes</taxon>
        <taxon>Mucorales</taxon>
        <taxon>Lichtheimiaceae</taxon>
        <taxon>Phascolomyces</taxon>
    </lineage>
</organism>
<reference evidence="3" key="1">
    <citation type="journal article" date="2022" name="IScience">
        <title>Evolution of zygomycete secretomes and the origins of terrestrial fungal ecologies.</title>
        <authorList>
            <person name="Chang Y."/>
            <person name="Wang Y."/>
            <person name="Mondo S."/>
            <person name="Ahrendt S."/>
            <person name="Andreopoulos W."/>
            <person name="Barry K."/>
            <person name="Beard J."/>
            <person name="Benny G.L."/>
            <person name="Blankenship S."/>
            <person name="Bonito G."/>
            <person name="Cuomo C."/>
            <person name="Desiro A."/>
            <person name="Gervers K.A."/>
            <person name="Hundley H."/>
            <person name="Kuo A."/>
            <person name="LaButti K."/>
            <person name="Lang B.F."/>
            <person name="Lipzen A."/>
            <person name="O'Donnell K."/>
            <person name="Pangilinan J."/>
            <person name="Reynolds N."/>
            <person name="Sandor L."/>
            <person name="Smith M.E."/>
            <person name="Tsang A."/>
            <person name="Grigoriev I.V."/>
            <person name="Stajich J.E."/>
            <person name="Spatafora J.W."/>
        </authorList>
    </citation>
    <scope>NUCLEOTIDE SEQUENCE</scope>
    <source>
        <strain evidence="3">RSA 2281</strain>
    </source>
</reference>
<name>A0AAD5KD39_9FUNG</name>
<keyword evidence="2" id="KW-0472">Membrane</keyword>
<evidence type="ECO:0000313" key="3">
    <source>
        <dbReference type="EMBL" id="KAI9279011.1"/>
    </source>
</evidence>
<accession>A0AAD5KD39</accession>
<feature type="transmembrane region" description="Helical" evidence="2">
    <location>
        <begin position="289"/>
        <end position="312"/>
    </location>
</feature>
<keyword evidence="4" id="KW-1185">Reference proteome</keyword>
<feature type="transmembrane region" description="Helical" evidence="2">
    <location>
        <begin position="205"/>
        <end position="227"/>
    </location>
</feature>
<dbReference type="Proteomes" id="UP001209540">
    <property type="component" value="Unassembled WGS sequence"/>
</dbReference>
<evidence type="ECO:0000256" key="2">
    <source>
        <dbReference type="SAM" id="Phobius"/>
    </source>
</evidence>
<feature type="transmembrane region" description="Helical" evidence="2">
    <location>
        <begin position="122"/>
        <end position="141"/>
    </location>
</feature>
<feature type="transmembrane region" description="Helical" evidence="2">
    <location>
        <begin position="257"/>
        <end position="277"/>
    </location>
</feature>
<proteinExistence type="predicted"/>
<sequence>MADDPSSDNQQLLDRHCFDGVCHCDWRISIYDCQESVAMWYVNAVNIAIAAISVIIGLFMFVHRVFIKGHTLWYHPNALAGFLRPRPVDCMLLLFILYNIFRILSSAILMTDAVPGGWIVRSFMFEFSWSFGLGGITIYLIGVANSISHSNSTAGWLPSSRFLDIVGTVSLLGPAIFGIPLAIGAGACAENDLIKIAEILIRTSYFLWFIWVAGIGTSVLFAGIRLIRILENHHKRIHRRHSLTAVKSGINKIKMTVATFVICLWTFSGVLLSYCIARDKIIENPIGSIFIGTTWSILGSLTTLVAIVSIVFSPNMKTNPALLFNSKSRIQSNNAEDQEATIDTRPDQDFGESTVMAGAAVTFQDDNEALLHVIQENERMQQEHQLLKKSHSSKSKKSWKKFTRSLSKRDSDASSQLELTYY</sequence>
<protein>
    <submittedName>
        <fullName evidence="3">Uncharacterized protein</fullName>
    </submittedName>
</protein>
<evidence type="ECO:0000256" key="1">
    <source>
        <dbReference type="SAM" id="MobiDB-lite"/>
    </source>
</evidence>
<feature type="transmembrane region" description="Helical" evidence="2">
    <location>
        <begin position="88"/>
        <end position="110"/>
    </location>
</feature>
<feature type="compositionally biased region" description="Basic residues" evidence="1">
    <location>
        <begin position="387"/>
        <end position="403"/>
    </location>
</feature>